<dbReference type="SUPFAM" id="SSF140383">
    <property type="entry name" value="BSD domain-like"/>
    <property type="match status" value="1"/>
</dbReference>
<feature type="compositionally biased region" description="Polar residues" evidence="2">
    <location>
        <begin position="276"/>
        <end position="288"/>
    </location>
</feature>
<keyword evidence="4" id="KW-1185">Reference proteome</keyword>
<dbReference type="KEGG" id="cvn:111103144"/>
<evidence type="ECO:0000313" key="5">
    <source>
        <dbReference type="RefSeq" id="XP_022291898.1"/>
    </source>
</evidence>
<feature type="compositionally biased region" description="Basic and acidic residues" evidence="2">
    <location>
        <begin position="14"/>
        <end position="30"/>
    </location>
</feature>
<evidence type="ECO:0000256" key="2">
    <source>
        <dbReference type="SAM" id="MobiDB-lite"/>
    </source>
</evidence>
<accession>A0A8B8AMN8</accession>
<dbReference type="GO" id="GO:0045202">
    <property type="term" value="C:synapse"/>
    <property type="evidence" value="ECO:0007669"/>
    <property type="project" value="TreeGrafter"/>
</dbReference>
<dbReference type="OrthoDB" id="47923at2759"/>
<protein>
    <submittedName>
        <fullName evidence="5">Synapse-associated protein 1-like isoform X1</fullName>
    </submittedName>
</protein>
<dbReference type="InterPro" id="IPR005607">
    <property type="entry name" value="BSD_dom"/>
</dbReference>
<dbReference type="Gene3D" id="1.10.3970.10">
    <property type="entry name" value="BSD domain"/>
    <property type="match status" value="1"/>
</dbReference>
<gene>
    <name evidence="5" type="primary">LOC111103144</name>
</gene>
<dbReference type="PANTHER" id="PTHR16019:SF6">
    <property type="entry name" value="SYNAPSE-ASSOCIATED PROTEIN 1"/>
    <property type="match status" value="1"/>
</dbReference>
<feature type="region of interest" description="Disordered" evidence="2">
    <location>
        <begin position="1"/>
        <end position="69"/>
    </location>
</feature>
<feature type="compositionally biased region" description="Basic and acidic residues" evidence="2">
    <location>
        <begin position="256"/>
        <end position="272"/>
    </location>
</feature>
<dbReference type="AlphaFoldDB" id="A0A8B8AMN8"/>
<dbReference type="GO" id="GO:0038203">
    <property type="term" value="P:TORC2 signaling"/>
    <property type="evidence" value="ECO:0007669"/>
    <property type="project" value="TreeGrafter"/>
</dbReference>
<dbReference type="InterPro" id="IPR051494">
    <property type="entry name" value="BSD_domain-containing"/>
</dbReference>
<feature type="region of interest" description="Disordered" evidence="2">
    <location>
        <begin position="234"/>
        <end position="327"/>
    </location>
</feature>
<feature type="domain" description="BSD" evidence="3">
    <location>
        <begin position="173"/>
        <end position="225"/>
    </location>
</feature>
<dbReference type="GO" id="GO:0005634">
    <property type="term" value="C:nucleus"/>
    <property type="evidence" value="ECO:0007669"/>
    <property type="project" value="TreeGrafter"/>
</dbReference>
<evidence type="ECO:0000259" key="3">
    <source>
        <dbReference type="PROSITE" id="PS50858"/>
    </source>
</evidence>
<dbReference type="InterPro" id="IPR035925">
    <property type="entry name" value="BSD_dom_sf"/>
</dbReference>
<evidence type="ECO:0000256" key="1">
    <source>
        <dbReference type="ARBA" id="ARBA00022553"/>
    </source>
</evidence>
<sequence>MFSSVGSWFGVVNNKEEEEKENTSTEEKTDPSSQAEQTKEPEPKADNSSETGDKKEEDNDEESLEKKLEDASAAAINTAKQWGSYLYSFSKTAGKTVVEKAKQISKEVEEKTFLGDFSKEQEKFVTEKKEKSKQAEAAVPPWVGYNEEESMKAQILALSKDKRNFLRNPPAGVQFQFDFESMFPIAMATLQEDENLNKMRFDLVPKQIKEEAFWRNYFYRVSLIKQSTQLTSLAQETGSTGEKSSDGSRRSSTGSQEKELSKRVSEGSKDEDFAPSSPNENEFVSDSFQADEISQEDLKKEMQMLGVDDNKAETKTEKEEGEKSGRKPYERNYWKVCYENELDPNTDGIPQWEKELQQELQDYEMVDDNVDDADIENEILQQLEEEETDAK</sequence>
<dbReference type="GO" id="GO:0005794">
    <property type="term" value="C:Golgi apparatus"/>
    <property type="evidence" value="ECO:0007669"/>
    <property type="project" value="TreeGrafter"/>
</dbReference>
<feature type="compositionally biased region" description="Basic and acidic residues" evidence="2">
    <location>
        <begin position="37"/>
        <end position="57"/>
    </location>
</feature>
<feature type="compositionally biased region" description="Basic and acidic residues" evidence="2">
    <location>
        <begin position="296"/>
        <end position="327"/>
    </location>
</feature>
<name>A0A8B8AMN8_CRAVI</name>
<dbReference type="GO" id="GO:0048172">
    <property type="term" value="P:regulation of short-term neuronal synaptic plasticity"/>
    <property type="evidence" value="ECO:0007669"/>
    <property type="project" value="TreeGrafter"/>
</dbReference>
<dbReference type="Proteomes" id="UP000694844">
    <property type="component" value="Chromosome 7"/>
</dbReference>
<proteinExistence type="predicted"/>
<dbReference type="Pfam" id="PF03909">
    <property type="entry name" value="BSD"/>
    <property type="match status" value="1"/>
</dbReference>
<dbReference type="PANTHER" id="PTHR16019">
    <property type="entry name" value="SYNAPSE-ASSOCIATED PROTEIN"/>
    <property type="match status" value="1"/>
</dbReference>
<organism evidence="4 5">
    <name type="scientific">Crassostrea virginica</name>
    <name type="common">Eastern oyster</name>
    <dbReference type="NCBI Taxonomy" id="6565"/>
    <lineage>
        <taxon>Eukaryota</taxon>
        <taxon>Metazoa</taxon>
        <taxon>Spiralia</taxon>
        <taxon>Lophotrochozoa</taxon>
        <taxon>Mollusca</taxon>
        <taxon>Bivalvia</taxon>
        <taxon>Autobranchia</taxon>
        <taxon>Pteriomorphia</taxon>
        <taxon>Ostreida</taxon>
        <taxon>Ostreoidea</taxon>
        <taxon>Ostreidae</taxon>
        <taxon>Crassostrea</taxon>
    </lineage>
</organism>
<evidence type="ECO:0000313" key="4">
    <source>
        <dbReference type="Proteomes" id="UP000694844"/>
    </source>
</evidence>
<dbReference type="GeneID" id="111103144"/>
<keyword evidence="1" id="KW-0597">Phosphoprotein</keyword>
<dbReference type="FunFam" id="1.10.3970.10:FF:000001">
    <property type="entry name" value="synapse-associated protein 1 isoform X1"/>
    <property type="match status" value="1"/>
</dbReference>
<dbReference type="SMART" id="SM00751">
    <property type="entry name" value="BSD"/>
    <property type="match status" value="1"/>
</dbReference>
<reference evidence="5" key="1">
    <citation type="submission" date="2025-08" db="UniProtKB">
        <authorList>
            <consortium name="RefSeq"/>
        </authorList>
    </citation>
    <scope>IDENTIFICATION</scope>
    <source>
        <tissue evidence="5">Whole sample</tissue>
    </source>
</reference>
<dbReference type="PROSITE" id="PS50858">
    <property type="entry name" value="BSD"/>
    <property type="match status" value="1"/>
</dbReference>
<dbReference type="RefSeq" id="XP_022291898.1">
    <property type="nucleotide sequence ID" value="XM_022436190.1"/>
</dbReference>